<dbReference type="CDD" id="cd00616">
    <property type="entry name" value="AHBA_syn"/>
    <property type="match status" value="1"/>
</dbReference>
<dbReference type="InterPro" id="IPR000653">
    <property type="entry name" value="DegT/StrS_aminotransferase"/>
</dbReference>
<dbReference type="PANTHER" id="PTHR30244:SF9">
    <property type="entry name" value="PROTEIN RV3402C"/>
    <property type="match status" value="1"/>
</dbReference>
<dbReference type="RefSeq" id="WP_118372341.1">
    <property type="nucleotide sequence ID" value="NZ_QROF01000013.1"/>
</dbReference>
<protein>
    <submittedName>
        <fullName evidence="6">DegT/DnrJ/EryC1/StrS family aminotransferase</fullName>
    </submittedName>
</protein>
<gene>
    <name evidence="6" type="ORF">DW038_13200</name>
</gene>
<dbReference type="GO" id="GO:0030170">
    <property type="term" value="F:pyridoxal phosphate binding"/>
    <property type="evidence" value="ECO:0007669"/>
    <property type="project" value="TreeGrafter"/>
</dbReference>
<keyword evidence="1 4" id="KW-0663">Pyridoxal phosphate</keyword>
<dbReference type="PIRSF" id="PIRSF000390">
    <property type="entry name" value="PLP_StrS"/>
    <property type="match status" value="1"/>
</dbReference>
<dbReference type="Pfam" id="PF01041">
    <property type="entry name" value="DegT_DnrJ_EryC1"/>
    <property type="match status" value="1"/>
</dbReference>
<sequence length="357" mass="40217">MPPYEEYCEEIKDIWDTRWLTNMGEKHELLQKELKEYLKVPYVSLCTNGHSALQVALQALGLQGEIITTPFTFVSTTEAIVRSGCKPVFCDIDPLTYTIDTNKIENLITDKTCAIMPVHVYGNVCDVDKIQHIADKYNLKVIYDAAHAFGVEVGGKGIASFGDVSVFSFHATKVFHTIEGGAICCASKKLFDKINIIRDFGITDSEHVDYIGTNAKMNEFSAAMGICNLRYIDKEILRRKHVYEKYVECLSSIDGITMLNEVQGLKRNYAYFPIIVNASILGVSRDDIQRVLADNGIYTRKYFYPLTNDFSCISSIFDKGQTDVARGVASNVLTLPMFADLRDRDILNICNKIKEML</sequence>
<accession>A0A415I463</accession>
<dbReference type="EMBL" id="QROF01000013">
    <property type="protein sequence ID" value="RHL02388.1"/>
    <property type="molecule type" value="Genomic_DNA"/>
</dbReference>
<dbReference type="GO" id="GO:0000271">
    <property type="term" value="P:polysaccharide biosynthetic process"/>
    <property type="evidence" value="ECO:0007669"/>
    <property type="project" value="TreeGrafter"/>
</dbReference>
<dbReference type="AlphaFoldDB" id="A0A415I463"/>
<dbReference type="Proteomes" id="UP000286181">
    <property type="component" value="Unassembled WGS sequence"/>
</dbReference>
<name>A0A415I463_9FIRM</name>
<feature type="modified residue" description="N6-(pyridoxal phosphate)lysine" evidence="4">
    <location>
        <position position="173"/>
    </location>
</feature>
<evidence type="ECO:0000256" key="4">
    <source>
        <dbReference type="PIRSR" id="PIRSR000390-2"/>
    </source>
</evidence>
<dbReference type="Gene3D" id="3.40.640.10">
    <property type="entry name" value="Type I PLP-dependent aspartate aminotransferase-like (Major domain)"/>
    <property type="match status" value="1"/>
</dbReference>
<evidence type="ECO:0000313" key="6">
    <source>
        <dbReference type="EMBL" id="RHL02388.1"/>
    </source>
</evidence>
<dbReference type="InterPro" id="IPR015421">
    <property type="entry name" value="PyrdxlP-dep_Trfase_major"/>
</dbReference>
<evidence type="ECO:0000313" key="7">
    <source>
        <dbReference type="Proteomes" id="UP000286181"/>
    </source>
</evidence>
<evidence type="ECO:0000256" key="3">
    <source>
        <dbReference type="PIRSR" id="PIRSR000390-1"/>
    </source>
</evidence>
<evidence type="ECO:0000256" key="1">
    <source>
        <dbReference type="ARBA" id="ARBA00022898"/>
    </source>
</evidence>
<dbReference type="SUPFAM" id="SSF53383">
    <property type="entry name" value="PLP-dependent transferases"/>
    <property type="match status" value="1"/>
</dbReference>
<comment type="similarity">
    <text evidence="2 5">Belongs to the DegT/DnrJ/EryC1 family.</text>
</comment>
<feature type="active site" description="Proton acceptor" evidence="3">
    <location>
        <position position="173"/>
    </location>
</feature>
<dbReference type="GO" id="GO:0008483">
    <property type="term" value="F:transaminase activity"/>
    <property type="evidence" value="ECO:0007669"/>
    <property type="project" value="UniProtKB-KW"/>
</dbReference>
<dbReference type="InterPro" id="IPR015424">
    <property type="entry name" value="PyrdxlP-dep_Trfase"/>
</dbReference>
<reference evidence="6 7" key="1">
    <citation type="submission" date="2018-08" db="EMBL/GenBank/DDBJ databases">
        <title>A genome reference for cultivated species of the human gut microbiota.</title>
        <authorList>
            <person name="Zou Y."/>
            <person name="Xue W."/>
            <person name="Luo G."/>
        </authorList>
    </citation>
    <scope>NUCLEOTIDE SEQUENCE [LARGE SCALE GENOMIC DNA]</scope>
    <source>
        <strain evidence="6 7">AF39-14AC</strain>
    </source>
</reference>
<keyword evidence="6" id="KW-0032">Aminotransferase</keyword>
<keyword evidence="6" id="KW-0808">Transferase</keyword>
<comment type="caution">
    <text evidence="6">The sequence shown here is derived from an EMBL/GenBank/DDBJ whole genome shotgun (WGS) entry which is preliminary data.</text>
</comment>
<proteinExistence type="inferred from homology"/>
<evidence type="ECO:0000256" key="2">
    <source>
        <dbReference type="ARBA" id="ARBA00037999"/>
    </source>
</evidence>
<dbReference type="PANTHER" id="PTHR30244">
    <property type="entry name" value="TRANSAMINASE"/>
    <property type="match status" value="1"/>
</dbReference>
<evidence type="ECO:0000256" key="5">
    <source>
        <dbReference type="RuleBase" id="RU004508"/>
    </source>
</evidence>
<organism evidence="6 7">
    <name type="scientific">Agathobacter rectalis</name>
    <dbReference type="NCBI Taxonomy" id="39491"/>
    <lineage>
        <taxon>Bacteria</taxon>
        <taxon>Bacillati</taxon>
        <taxon>Bacillota</taxon>
        <taxon>Clostridia</taxon>
        <taxon>Lachnospirales</taxon>
        <taxon>Lachnospiraceae</taxon>
        <taxon>Agathobacter</taxon>
    </lineage>
</organism>